<dbReference type="Pfam" id="PF02311">
    <property type="entry name" value="AraC_binding"/>
    <property type="match status" value="1"/>
</dbReference>
<name>A0A0B6RJJ6_BURPL</name>
<evidence type="ECO:0000313" key="7">
    <source>
        <dbReference type="Proteomes" id="UP000031838"/>
    </source>
</evidence>
<dbReference type="PANTHER" id="PTHR46796">
    <property type="entry name" value="HTH-TYPE TRANSCRIPTIONAL ACTIVATOR RHAS-RELATED"/>
    <property type="match status" value="1"/>
</dbReference>
<dbReference type="Pfam" id="PF12833">
    <property type="entry name" value="HTH_18"/>
    <property type="match status" value="1"/>
</dbReference>
<dbReference type="PROSITE" id="PS00041">
    <property type="entry name" value="HTH_ARAC_FAMILY_1"/>
    <property type="match status" value="1"/>
</dbReference>
<dbReference type="Gene3D" id="1.10.10.60">
    <property type="entry name" value="Homeodomain-like"/>
    <property type="match status" value="2"/>
</dbReference>
<reference evidence="6 7" key="2">
    <citation type="journal article" date="2016" name="Appl. Microbiol. Biotechnol.">
        <title>Mutations improving production and secretion of extracellular lipase by Burkholderia glumae PG1.</title>
        <authorList>
            <person name="Knapp A."/>
            <person name="Voget S."/>
            <person name="Gao R."/>
            <person name="Zaburannyi N."/>
            <person name="Krysciak D."/>
            <person name="Breuer M."/>
            <person name="Hauer B."/>
            <person name="Streit W.R."/>
            <person name="Muller R."/>
            <person name="Daniel R."/>
            <person name="Jaeger K.E."/>
        </authorList>
    </citation>
    <scope>NUCLEOTIDE SEQUENCE [LARGE SCALE GENOMIC DNA]</scope>
    <source>
        <strain evidence="6 7">PG1</strain>
    </source>
</reference>
<evidence type="ECO:0000313" key="6">
    <source>
        <dbReference type="EMBL" id="AJK45492.1"/>
    </source>
</evidence>
<keyword evidence="7" id="KW-1185">Reference proteome</keyword>
<proteinExistence type="predicted"/>
<sequence length="302" mass="33122">MRSVRLPDAARYWRTPLLPGADLVTATYRDHSFPPHWHDAYTLPVIETGAERYTYRGGRRLADTGSVPVINPGEIHTGSRATEDGWRYRVSYVPIEFLRALADEIAGKPQPVPWFPDDAIDDADVAHRLLLAYRLLEASGIDIAHPGAEAPPEVSVELATPAVGAAPLEAEMAMLDALSTLLVRHAIERPRAAVPVADEPRIARMRERLAADLTAPVTLAELAQAVGLSPFHAARLFTRATGMAPHAWRNQLRIQRALAPLRAGAPVAQVAAASGFVDQSHFTRHFKRMFGVSPGRWQGIRK</sequence>
<dbReference type="HOGENOM" id="CLU_000445_88_16_4"/>
<dbReference type="InterPro" id="IPR009057">
    <property type="entry name" value="Homeodomain-like_sf"/>
</dbReference>
<keyword evidence="2" id="KW-0238">DNA-binding</keyword>
<feature type="domain" description="HTH araC/xylS-type" evidence="5">
    <location>
        <begin position="203"/>
        <end position="300"/>
    </location>
</feature>
<dbReference type="PANTHER" id="PTHR46796:SF2">
    <property type="entry name" value="TRANSCRIPTIONAL REGULATORY PROTEIN"/>
    <property type="match status" value="1"/>
</dbReference>
<reference evidence="7" key="1">
    <citation type="submission" date="2011-03" db="EMBL/GenBank/DDBJ databases">
        <authorList>
            <person name="Voget S."/>
            <person name="Streit W.R."/>
            <person name="Jaeger K.E."/>
            <person name="Daniel R."/>
        </authorList>
    </citation>
    <scope>NUCLEOTIDE SEQUENCE [LARGE SCALE GENOMIC DNA]</scope>
    <source>
        <strain evidence="7">PG1</strain>
    </source>
</reference>
<evidence type="ECO:0000256" key="4">
    <source>
        <dbReference type="ARBA" id="ARBA00023163"/>
    </source>
</evidence>
<dbReference type="RefSeq" id="WP_042624204.1">
    <property type="nucleotide sequence ID" value="NZ_CP002580.1"/>
</dbReference>
<dbReference type="GO" id="GO:0043565">
    <property type="term" value="F:sequence-specific DNA binding"/>
    <property type="evidence" value="ECO:0007669"/>
    <property type="project" value="InterPro"/>
</dbReference>
<dbReference type="AlphaFoldDB" id="A0A0B6RJJ6"/>
<dbReference type="SUPFAM" id="SSF51215">
    <property type="entry name" value="Regulatory protein AraC"/>
    <property type="match status" value="1"/>
</dbReference>
<dbReference type="EMBL" id="CP002580">
    <property type="protein sequence ID" value="AJK45492.1"/>
    <property type="molecule type" value="Genomic_DNA"/>
</dbReference>
<evidence type="ECO:0000256" key="2">
    <source>
        <dbReference type="ARBA" id="ARBA00023125"/>
    </source>
</evidence>
<evidence type="ECO:0000256" key="3">
    <source>
        <dbReference type="ARBA" id="ARBA00023159"/>
    </source>
</evidence>
<dbReference type="OrthoDB" id="3631840at2"/>
<evidence type="ECO:0000256" key="1">
    <source>
        <dbReference type="ARBA" id="ARBA00023015"/>
    </source>
</evidence>
<dbReference type="KEGG" id="bgp:BGL_1c09630"/>
<dbReference type="InterPro" id="IPR050204">
    <property type="entry name" value="AraC_XylS_family_regulators"/>
</dbReference>
<evidence type="ECO:0000259" key="5">
    <source>
        <dbReference type="PROSITE" id="PS01124"/>
    </source>
</evidence>
<dbReference type="GO" id="GO:0003700">
    <property type="term" value="F:DNA-binding transcription factor activity"/>
    <property type="evidence" value="ECO:0007669"/>
    <property type="project" value="InterPro"/>
</dbReference>
<keyword evidence="1" id="KW-0805">Transcription regulation</keyword>
<accession>A0A0B6RJJ6</accession>
<dbReference type="InterPro" id="IPR003313">
    <property type="entry name" value="AraC-bd"/>
</dbReference>
<organism evidence="6 7">
    <name type="scientific">Burkholderia plantarii</name>
    <dbReference type="NCBI Taxonomy" id="41899"/>
    <lineage>
        <taxon>Bacteria</taxon>
        <taxon>Pseudomonadati</taxon>
        <taxon>Pseudomonadota</taxon>
        <taxon>Betaproteobacteria</taxon>
        <taxon>Burkholderiales</taxon>
        <taxon>Burkholderiaceae</taxon>
        <taxon>Burkholderia</taxon>
    </lineage>
</organism>
<dbReference type="InterPro" id="IPR037923">
    <property type="entry name" value="HTH-like"/>
</dbReference>
<dbReference type="InterPro" id="IPR020449">
    <property type="entry name" value="Tscrpt_reg_AraC-type_HTH"/>
</dbReference>
<dbReference type="PRINTS" id="PR00032">
    <property type="entry name" value="HTHARAC"/>
</dbReference>
<dbReference type="SUPFAM" id="SSF46689">
    <property type="entry name" value="Homeodomain-like"/>
    <property type="match status" value="2"/>
</dbReference>
<dbReference type="Proteomes" id="UP000031838">
    <property type="component" value="Chromosome 1"/>
</dbReference>
<protein>
    <submittedName>
        <fullName evidence="6">Transcriptional regulator, AraC family</fullName>
    </submittedName>
</protein>
<dbReference type="InterPro" id="IPR018062">
    <property type="entry name" value="HTH_AraC-typ_CS"/>
</dbReference>
<keyword evidence="4" id="KW-0804">Transcription</keyword>
<keyword evidence="3" id="KW-0010">Activator</keyword>
<dbReference type="InterPro" id="IPR018060">
    <property type="entry name" value="HTH_AraC"/>
</dbReference>
<gene>
    <name evidence="6" type="ORF">BGL_1c09630</name>
</gene>
<dbReference type="SMART" id="SM00342">
    <property type="entry name" value="HTH_ARAC"/>
    <property type="match status" value="1"/>
</dbReference>
<dbReference type="PROSITE" id="PS01124">
    <property type="entry name" value="HTH_ARAC_FAMILY_2"/>
    <property type="match status" value="1"/>
</dbReference>